<evidence type="ECO:0000313" key="2">
    <source>
        <dbReference type="EMBL" id="MBC2776853.1"/>
    </source>
</evidence>
<dbReference type="Gene3D" id="3.10.620.30">
    <property type="match status" value="1"/>
</dbReference>
<dbReference type="EMBL" id="JACJVJ010000001">
    <property type="protein sequence ID" value="MBC2776853.1"/>
    <property type="molecule type" value="Genomic_DNA"/>
</dbReference>
<dbReference type="RefSeq" id="WP_185800103.1">
    <property type="nucleotide sequence ID" value="NZ_JACJVJ010000001.1"/>
</dbReference>
<dbReference type="PANTHER" id="PTHR33490">
    <property type="entry name" value="BLR5614 PROTEIN-RELATED"/>
    <property type="match status" value="1"/>
</dbReference>
<dbReference type="Pfam" id="PF01841">
    <property type="entry name" value="Transglut_core"/>
    <property type="match status" value="1"/>
</dbReference>
<dbReference type="Pfam" id="PF08379">
    <property type="entry name" value="Bact_transglu_N"/>
    <property type="match status" value="1"/>
</dbReference>
<proteinExistence type="predicted"/>
<feature type="domain" description="Transglutaminase-like" evidence="1">
    <location>
        <begin position="159"/>
        <end position="224"/>
    </location>
</feature>
<dbReference type="AlphaFoldDB" id="A0A842HWL5"/>
<sequence length="274" mass="30176">MRLHVEYSTDYAFTQPQRRLVQLLRMTPVNFAAQHVIDWHIDVDCDARLRPSRDGYGNEITMLYITGPIDRIALKVSGEVLTDDRSGLVEDAPEPLPVEVFLRETNLSAADDAIRAFAADIANSEKDPLSRMHLLMSRILNEIRYVPTLDAVERNAATAFASNTGVCQDHAHIFCAAARSMGIPARYISGHLYRRDGAHIQEASHAWAEAHLPAIGWTGFDPANGISPDDAYIRVACGLDYLEAAPVAGQRLGGGEETLTVDVRVTQAQNQAQN</sequence>
<dbReference type="InterPro" id="IPR013589">
    <property type="entry name" value="Bac_transglu_N"/>
</dbReference>
<dbReference type="Proteomes" id="UP000564378">
    <property type="component" value="Unassembled WGS sequence"/>
</dbReference>
<reference evidence="2 3" key="1">
    <citation type="submission" date="2020-08" db="EMBL/GenBank/DDBJ databases">
        <title>Draft genome sequence of Parasphingopyxis sp. GrpM-11.</title>
        <authorList>
            <person name="Oh J."/>
            <person name="Roh D.-H."/>
        </authorList>
    </citation>
    <scope>NUCLEOTIDE SEQUENCE [LARGE SCALE GENOMIC DNA]</scope>
    <source>
        <strain evidence="2 3">GrpM-11</strain>
    </source>
</reference>
<evidence type="ECO:0000259" key="1">
    <source>
        <dbReference type="SMART" id="SM00460"/>
    </source>
</evidence>
<dbReference type="SMART" id="SM00460">
    <property type="entry name" value="TGc"/>
    <property type="match status" value="1"/>
</dbReference>
<organism evidence="2 3">
    <name type="scientific">Parasphingopyxis marina</name>
    <dbReference type="NCBI Taxonomy" id="2761622"/>
    <lineage>
        <taxon>Bacteria</taxon>
        <taxon>Pseudomonadati</taxon>
        <taxon>Pseudomonadota</taxon>
        <taxon>Alphaproteobacteria</taxon>
        <taxon>Sphingomonadales</taxon>
        <taxon>Sphingomonadaceae</taxon>
        <taxon>Parasphingopyxis</taxon>
    </lineage>
</organism>
<name>A0A842HWL5_9SPHN</name>
<evidence type="ECO:0000313" key="3">
    <source>
        <dbReference type="Proteomes" id="UP000564378"/>
    </source>
</evidence>
<dbReference type="InterPro" id="IPR038765">
    <property type="entry name" value="Papain-like_cys_pep_sf"/>
</dbReference>
<dbReference type="InterPro" id="IPR002931">
    <property type="entry name" value="Transglutaminase-like"/>
</dbReference>
<dbReference type="PANTHER" id="PTHR33490:SF6">
    <property type="entry name" value="SLL1049 PROTEIN"/>
    <property type="match status" value="1"/>
</dbReference>
<protein>
    <submittedName>
        <fullName evidence="2">Transglutaminase family protein</fullName>
    </submittedName>
</protein>
<keyword evidence="3" id="KW-1185">Reference proteome</keyword>
<dbReference type="SUPFAM" id="SSF54001">
    <property type="entry name" value="Cysteine proteinases"/>
    <property type="match status" value="1"/>
</dbReference>
<accession>A0A842HWL5</accession>
<gene>
    <name evidence="2" type="ORF">H6P80_04390</name>
</gene>
<comment type="caution">
    <text evidence="2">The sequence shown here is derived from an EMBL/GenBank/DDBJ whole genome shotgun (WGS) entry which is preliminary data.</text>
</comment>